<feature type="compositionally biased region" description="Basic and acidic residues" evidence="2">
    <location>
        <begin position="130"/>
        <end position="157"/>
    </location>
</feature>
<feature type="region of interest" description="Disordered" evidence="2">
    <location>
        <begin position="358"/>
        <end position="387"/>
    </location>
</feature>
<feature type="region of interest" description="Disordered" evidence="2">
    <location>
        <begin position="690"/>
        <end position="724"/>
    </location>
</feature>
<organism evidence="3">
    <name type="scientific">Zea mays</name>
    <name type="common">Maize</name>
    <dbReference type="NCBI Taxonomy" id="4577"/>
    <lineage>
        <taxon>Eukaryota</taxon>
        <taxon>Viridiplantae</taxon>
        <taxon>Streptophyta</taxon>
        <taxon>Embryophyta</taxon>
        <taxon>Tracheophyta</taxon>
        <taxon>Spermatophyta</taxon>
        <taxon>Magnoliopsida</taxon>
        <taxon>Liliopsida</taxon>
        <taxon>Poales</taxon>
        <taxon>Poaceae</taxon>
        <taxon>PACMAD clade</taxon>
        <taxon>Panicoideae</taxon>
        <taxon>Andropogonodae</taxon>
        <taxon>Andropogoneae</taxon>
        <taxon>Tripsacinae</taxon>
        <taxon>Zea</taxon>
    </lineage>
</organism>
<dbReference type="ExpressionAtlas" id="A0A3L6DQY1">
    <property type="expression patterns" value="baseline and differential"/>
</dbReference>
<reference evidence="3" key="1">
    <citation type="journal article" date="2018" name="Nat. Genet.">
        <title>Extensive intraspecific gene order and gene structural variations between Mo17 and other maize genomes.</title>
        <authorList>
            <person name="Sun S."/>
            <person name="Zhou Y."/>
            <person name="Chen J."/>
            <person name="Shi J."/>
            <person name="Zhao H."/>
            <person name="Zhao H."/>
            <person name="Song W."/>
            <person name="Zhang M."/>
            <person name="Cui Y."/>
            <person name="Dong X."/>
            <person name="Liu H."/>
            <person name="Ma X."/>
            <person name="Jiao Y."/>
            <person name="Wang B."/>
            <person name="Wei X."/>
            <person name="Stein J.C."/>
            <person name="Glaubitz J.C."/>
            <person name="Lu F."/>
            <person name="Yu G."/>
            <person name="Liang C."/>
            <person name="Fengler K."/>
            <person name="Li B."/>
            <person name="Rafalski A."/>
            <person name="Schnable P.S."/>
            <person name="Ware D.H."/>
            <person name="Buckler E.S."/>
            <person name="Lai J."/>
        </authorList>
    </citation>
    <scope>NUCLEOTIDE SEQUENCE [LARGE SCALE GENOMIC DNA]</scope>
    <source>
        <tissue evidence="3">Seedling</tissue>
    </source>
</reference>
<proteinExistence type="predicted"/>
<feature type="compositionally biased region" description="Basic and acidic residues" evidence="2">
    <location>
        <begin position="754"/>
        <end position="766"/>
    </location>
</feature>
<gene>
    <name evidence="3" type="primary">SRD2</name>
    <name evidence="3" type="ORF">Zm00014a_043067</name>
</gene>
<dbReference type="InterPro" id="IPR044194">
    <property type="entry name" value="BLISTER"/>
</dbReference>
<dbReference type="Pfam" id="PF12251">
    <property type="entry name" value="SNAPC3"/>
    <property type="match status" value="1"/>
</dbReference>
<feature type="compositionally biased region" description="Low complexity" evidence="2">
    <location>
        <begin position="37"/>
        <end position="50"/>
    </location>
</feature>
<evidence type="ECO:0000256" key="1">
    <source>
        <dbReference type="SAM" id="Coils"/>
    </source>
</evidence>
<keyword evidence="1" id="KW-0175">Coiled coil</keyword>
<feature type="compositionally biased region" description="Polar residues" evidence="2">
    <location>
        <begin position="714"/>
        <end position="724"/>
    </location>
</feature>
<accession>A0A3L6DQY1</accession>
<comment type="caution">
    <text evidence="3">The sequence shown here is derived from an EMBL/GenBank/DDBJ whole genome shotgun (WGS) entry which is preliminary data.</text>
</comment>
<feature type="coiled-coil region" evidence="1">
    <location>
        <begin position="501"/>
        <end position="542"/>
    </location>
</feature>
<protein>
    <submittedName>
        <fullName evidence="3">snRNA-activating protein complex subunit</fullName>
    </submittedName>
</protein>
<name>A0A3L6DQY1_MAIZE</name>
<feature type="region of interest" description="Disordered" evidence="2">
    <location>
        <begin position="130"/>
        <end position="202"/>
    </location>
</feature>
<evidence type="ECO:0000256" key="2">
    <source>
        <dbReference type="SAM" id="MobiDB-lite"/>
    </source>
</evidence>
<dbReference type="InterPro" id="IPR022042">
    <property type="entry name" value="snRNA-activating_su3"/>
</dbReference>
<sequence length="1155" mass="127858">MASAQAPSSAAAPSRKDHLEAGKKRLEQFRKKKAAKKATAASAEQAKAPAPDVVENPPPIVNAGSLGDGLVSDVDPNQAITSSVPLSVYENGPASASRGAEFLSNGHQQDAVSDGGRKFYGNLSFSDLVNGHHENWRGDGARKKDEHSPYKDVESKSKLSAFGNGNSLNLPSTENMPSWGRNSLSSQVHDTEQSSSYSSSTLFGKSKNAYAQDYSTNSDIFGRLRATSEDSSKVEQSMYASTRDYGNAFNSSMIAGTVDHDTNVGITRTSADSTPVNSERQDPFLSSGYPTTYTRSRPSFLDMIGVQRAPLTTEASYREPAKANQLSSYSNYQSSFLQQSNQQSTGSNAADIPFASESQEYSHEKGSYGSSTPPDFLLPKEERSKHHGNQTFQNFTTHGKDDDFAALEQLIEDLTKEKFSLQQSLQKSQELAETLATDNSALTDKFNQQLALESIRTEYANAQLECSAADERAKVLAAEVILLEDKGLRLRSSELKLEKEVEGLHSEISSYRRKVSSLEKERQHLQSTVKALQEEKKLLRNIPVNEKATTTVEKPWVDKRDASTATEDLDIGENSSSETLTSTVDTLEDAGISVLRSNIMSDFSSLEEVSSSIPDDQLRMIDNINSLMSELVVEREALLRALRIESSNCSKLKALEDELGDTRDEFSNELCVDELKVLSEEELVERALQEAMEDSDSGTQPQPEDQTLDGGMSANPTPTIQAPTLSPLAERESSGLQDMADVLNEPQSSNGKPRGKEAKGRCRKGETGTFTLDSPVVGESHGSAIDMSIVPFEPEGSEGNGTMPSNPSAENGASESPVDGMSIVPHDPEGINGQTTCRKGKKRGRHFDREVRAEILQGSYLTKADKWVQIKAKQDEDKFAARLHSFSGNSVKPKGSKSSCEKIEMARSLNLIGAPWKNKALRSDEHRPVVRPESQELLLLGSQFLTDLRDNIYCLTDKVMKVAGQHDHSGYFLIEDTFYNDTRHRSATDYSKPILDWLENSSDEVTEKWDAITSGVLKKRQKDLLRGLSISNVPEFKSEKMQTTRISDLHFRPGAGYLYCHQGNCKHTIVIRDMRLIHPDDTQNQAEYPLQTFQLQRRLQKCSVCQIYLATKVTVDDKWALNNPCYFCIKCYYLLHYKEDSTLLYPHTVYDFIQE</sequence>
<feature type="coiled-coil region" evidence="1">
    <location>
        <begin position="404"/>
        <end position="472"/>
    </location>
</feature>
<feature type="region of interest" description="Disordered" evidence="2">
    <location>
        <begin position="743"/>
        <end position="845"/>
    </location>
</feature>
<feature type="compositionally biased region" description="Polar residues" evidence="2">
    <location>
        <begin position="266"/>
        <end position="278"/>
    </location>
</feature>
<dbReference type="PANTHER" id="PTHR47490:SF2">
    <property type="entry name" value="PROTEIN BLISTER"/>
    <property type="match status" value="1"/>
</dbReference>
<dbReference type="AlphaFoldDB" id="A0A3L6DQY1"/>
<feature type="region of interest" description="Disordered" evidence="2">
    <location>
        <begin position="266"/>
        <end position="291"/>
    </location>
</feature>
<dbReference type="PANTHER" id="PTHR47490">
    <property type="entry name" value="PROTEIN BLISTER"/>
    <property type="match status" value="1"/>
</dbReference>
<dbReference type="GO" id="GO:0040008">
    <property type="term" value="P:regulation of growth"/>
    <property type="evidence" value="ECO:0007669"/>
    <property type="project" value="InterPro"/>
</dbReference>
<evidence type="ECO:0000313" key="3">
    <source>
        <dbReference type="EMBL" id="PWZ09991.1"/>
    </source>
</evidence>
<dbReference type="EMBL" id="NCVQ01000009">
    <property type="protein sequence ID" value="PWZ09991.1"/>
    <property type="molecule type" value="Genomic_DNA"/>
</dbReference>
<feature type="compositionally biased region" description="Polar residues" evidence="2">
    <location>
        <begin position="163"/>
        <end position="188"/>
    </location>
</feature>
<feature type="region of interest" description="Disordered" evidence="2">
    <location>
        <begin position="1"/>
        <end position="116"/>
    </location>
</feature>
<feature type="compositionally biased region" description="Low complexity" evidence="2">
    <location>
        <begin position="1"/>
        <end position="13"/>
    </location>
</feature>
<dbReference type="Proteomes" id="UP000251960">
    <property type="component" value="Chromosome 8"/>
</dbReference>
<feature type="compositionally biased region" description="Polar residues" evidence="2">
    <location>
        <begin position="800"/>
        <end position="814"/>
    </location>
</feature>
<feature type="compositionally biased region" description="Basic and acidic residues" evidence="2">
    <location>
        <begin position="14"/>
        <end position="29"/>
    </location>
</feature>